<keyword evidence="2" id="KW-0648">Protein biosynthesis</keyword>
<keyword evidence="3" id="KW-1185">Reference proteome</keyword>
<accession>A0ABU9E910</accession>
<protein>
    <submittedName>
        <fullName evidence="2">GreA/GreB family elongation factor</fullName>
    </submittedName>
</protein>
<dbReference type="InterPro" id="IPR036953">
    <property type="entry name" value="GreA/GreB_C_sf"/>
</dbReference>
<dbReference type="PANTHER" id="PTHR30437:SF4">
    <property type="entry name" value="TRANSCRIPTION ELONGATION FACTOR GREA"/>
    <property type="match status" value="1"/>
</dbReference>
<dbReference type="Gene3D" id="3.10.50.30">
    <property type="entry name" value="Transcription elongation factor, GreA/GreB, C-terminal domain"/>
    <property type="match status" value="1"/>
</dbReference>
<dbReference type="InterPro" id="IPR018151">
    <property type="entry name" value="TF_GreA/GreB_CS"/>
</dbReference>
<dbReference type="Pfam" id="PF01272">
    <property type="entry name" value="GreA_GreB"/>
    <property type="match status" value="1"/>
</dbReference>
<evidence type="ECO:0000259" key="1">
    <source>
        <dbReference type="Pfam" id="PF01272"/>
    </source>
</evidence>
<dbReference type="InterPro" id="IPR001437">
    <property type="entry name" value="Tscrpt_elong_fac_GreA/B_C"/>
</dbReference>
<keyword evidence="2" id="KW-0251">Elongation factor</keyword>
<dbReference type="RefSeq" id="WP_405277383.1">
    <property type="nucleotide sequence ID" value="NZ_CP144380.1"/>
</dbReference>
<proteinExistence type="predicted"/>
<gene>
    <name evidence="2" type="ORF">WI372_09570</name>
</gene>
<name>A0ABU9E910_9BACT</name>
<feature type="domain" description="Transcription elongation factor GreA/GreB C-terminal" evidence="1">
    <location>
        <begin position="64"/>
        <end position="135"/>
    </location>
</feature>
<dbReference type="InterPro" id="IPR023459">
    <property type="entry name" value="Tscrpt_elong_fac_GreA/B_fam"/>
</dbReference>
<evidence type="ECO:0000313" key="2">
    <source>
        <dbReference type="EMBL" id="MEK9501226.1"/>
    </source>
</evidence>
<dbReference type="GO" id="GO:0003746">
    <property type="term" value="F:translation elongation factor activity"/>
    <property type="evidence" value="ECO:0007669"/>
    <property type="project" value="UniProtKB-KW"/>
</dbReference>
<sequence length="157" mass="16649">MSPKELQHRLNRVVARLADEVYREGTSGTSASAHGRTVSDLTHHLGLLVAGASAANLATVRVTHVGYGSRVLVQDLDSGETETHHLMASQAMDIGDDHVSLESPLGAALLGCTVDEVVDIRTPRGLRSLRVLAIRSLLDLLDILDPVPGDTRTGTDG</sequence>
<comment type="caution">
    <text evidence="2">The sequence shown here is derived from an EMBL/GenBank/DDBJ whole genome shotgun (WGS) entry which is preliminary data.</text>
</comment>
<reference evidence="2 3" key="1">
    <citation type="submission" date="2024-02" db="EMBL/GenBank/DDBJ databases">
        <title>A novel Gemmatimonadota bacterium.</title>
        <authorList>
            <person name="Du Z.-J."/>
            <person name="Ye Y.-Q."/>
        </authorList>
    </citation>
    <scope>NUCLEOTIDE SEQUENCE [LARGE SCALE GENOMIC DNA]</scope>
    <source>
        <strain evidence="2 3">DH-20</strain>
    </source>
</reference>
<dbReference type="Proteomes" id="UP001484239">
    <property type="component" value="Unassembled WGS sequence"/>
</dbReference>
<dbReference type="EMBL" id="JBBHLI010000004">
    <property type="protein sequence ID" value="MEK9501226.1"/>
    <property type="molecule type" value="Genomic_DNA"/>
</dbReference>
<dbReference type="SUPFAM" id="SSF54534">
    <property type="entry name" value="FKBP-like"/>
    <property type="match status" value="1"/>
</dbReference>
<organism evidence="2 3">
    <name type="scientific">Gaopeijia maritima</name>
    <dbReference type="NCBI Taxonomy" id="3119007"/>
    <lineage>
        <taxon>Bacteria</taxon>
        <taxon>Pseudomonadati</taxon>
        <taxon>Gemmatimonadota</taxon>
        <taxon>Longimicrobiia</taxon>
        <taxon>Gaopeijiales</taxon>
        <taxon>Gaopeijiaceae</taxon>
        <taxon>Gaopeijia</taxon>
    </lineage>
</organism>
<evidence type="ECO:0000313" key="3">
    <source>
        <dbReference type="Proteomes" id="UP001484239"/>
    </source>
</evidence>
<dbReference type="PANTHER" id="PTHR30437">
    <property type="entry name" value="TRANSCRIPTION ELONGATION FACTOR GREA"/>
    <property type="match status" value="1"/>
</dbReference>
<dbReference type="PROSITE" id="PS00830">
    <property type="entry name" value="GREAB_2"/>
    <property type="match status" value="1"/>
</dbReference>